<comment type="catalytic activity">
    <reaction evidence="10">
        <text>fluoride(in) = fluoride(out)</text>
        <dbReference type="Rhea" id="RHEA:76159"/>
        <dbReference type="ChEBI" id="CHEBI:17051"/>
    </reaction>
    <physiologicalReaction direction="left-to-right" evidence="10">
        <dbReference type="Rhea" id="RHEA:76160"/>
    </physiologicalReaction>
</comment>
<dbReference type="GO" id="GO:0046872">
    <property type="term" value="F:metal ion binding"/>
    <property type="evidence" value="ECO:0007669"/>
    <property type="project" value="UniProtKB-KW"/>
</dbReference>
<comment type="activity regulation">
    <text evidence="11">Na(+) is not transported, but it plays an essential structural role and its presence is essential for fluoride channel function.</text>
</comment>
<feature type="transmembrane region" description="Helical" evidence="11">
    <location>
        <begin position="71"/>
        <end position="92"/>
    </location>
</feature>
<keyword evidence="8 11" id="KW-0407">Ion channel</keyword>
<organism evidence="12 13">
    <name type="scientific">Arcobacter venerupis</name>
    <dbReference type="NCBI Taxonomy" id="1054033"/>
    <lineage>
        <taxon>Bacteria</taxon>
        <taxon>Pseudomonadati</taxon>
        <taxon>Campylobacterota</taxon>
        <taxon>Epsilonproteobacteria</taxon>
        <taxon>Campylobacterales</taxon>
        <taxon>Arcobacteraceae</taxon>
        <taxon>Arcobacter</taxon>
    </lineage>
</organism>
<dbReference type="RefSeq" id="WP_128360020.1">
    <property type="nucleotide sequence ID" value="NZ_CP053840.1"/>
</dbReference>
<dbReference type="Proteomes" id="UP000503482">
    <property type="component" value="Chromosome"/>
</dbReference>
<dbReference type="PANTHER" id="PTHR28259">
    <property type="entry name" value="FLUORIDE EXPORT PROTEIN 1-RELATED"/>
    <property type="match status" value="1"/>
</dbReference>
<keyword evidence="11" id="KW-0813">Transport</keyword>
<dbReference type="PANTHER" id="PTHR28259:SF1">
    <property type="entry name" value="FLUORIDE EXPORT PROTEIN 1-RELATED"/>
    <property type="match status" value="1"/>
</dbReference>
<name>A0AAE7BDB9_9BACT</name>
<dbReference type="AlphaFoldDB" id="A0AAE7BDB9"/>
<comment type="function">
    <text evidence="11">Fluoride-specific ion channel. Important for reducing fluoride concentration in the cell, thus reducing its toxicity.</text>
</comment>
<evidence type="ECO:0000256" key="2">
    <source>
        <dbReference type="ARBA" id="ARBA00022475"/>
    </source>
</evidence>
<keyword evidence="11" id="KW-0915">Sodium</keyword>
<evidence type="ECO:0000256" key="1">
    <source>
        <dbReference type="ARBA" id="ARBA00004651"/>
    </source>
</evidence>
<keyword evidence="3" id="KW-0997">Cell inner membrane</keyword>
<evidence type="ECO:0000256" key="5">
    <source>
        <dbReference type="ARBA" id="ARBA00022989"/>
    </source>
</evidence>
<evidence type="ECO:0000256" key="11">
    <source>
        <dbReference type="HAMAP-Rule" id="MF_00454"/>
    </source>
</evidence>
<keyword evidence="13" id="KW-1185">Reference proteome</keyword>
<keyword evidence="7 11" id="KW-0472">Membrane</keyword>
<keyword evidence="2 11" id="KW-1003">Cell membrane</keyword>
<gene>
    <name evidence="11 12" type="primary">crcB</name>
    <name evidence="11" type="synonym">fluC</name>
    <name evidence="12" type="ORF">AVENP_2816</name>
</gene>
<keyword evidence="4 11" id="KW-0812">Transmembrane</keyword>
<comment type="subcellular location">
    <subcellularLocation>
        <location evidence="1 11">Cell membrane</location>
        <topology evidence="1 11">Multi-pass membrane protein</topology>
    </subcellularLocation>
</comment>
<dbReference type="InterPro" id="IPR003691">
    <property type="entry name" value="FluC"/>
</dbReference>
<dbReference type="GO" id="GO:0005886">
    <property type="term" value="C:plasma membrane"/>
    <property type="evidence" value="ECO:0007669"/>
    <property type="project" value="UniProtKB-SubCell"/>
</dbReference>
<protein>
    <recommendedName>
        <fullName evidence="11">Fluoride-specific ion channel FluC</fullName>
    </recommendedName>
</protein>
<reference evidence="12 13" key="1">
    <citation type="submission" date="2020-05" db="EMBL/GenBank/DDBJ databases">
        <title>Complete genome sequencing of Campylobacter and Arcobacter type strains.</title>
        <authorList>
            <person name="Miller W.G."/>
            <person name="Yee E."/>
        </authorList>
    </citation>
    <scope>NUCLEOTIDE SEQUENCE [LARGE SCALE GENOMIC DNA]</scope>
    <source>
        <strain evidence="12 13">LMG 26156</strain>
    </source>
</reference>
<dbReference type="GO" id="GO:0062054">
    <property type="term" value="F:fluoride channel activity"/>
    <property type="evidence" value="ECO:0007669"/>
    <property type="project" value="UniProtKB-UniRule"/>
</dbReference>
<accession>A0AAE7BDB9</accession>
<keyword evidence="11" id="KW-0479">Metal-binding</keyword>
<dbReference type="KEGG" id="avp:AVENP_2816"/>
<keyword evidence="6 11" id="KW-0406">Ion transport</keyword>
<comment type="similarity">
    <text evidence="9 11">Belongs to the fluoride channel Fluc/FEX (TC 1.A.43) family.</text>
</comment>
<feature type="transmembrane region" description="Helical" evidence="11">
    <location>
        <begin position="98"/>
        <end position="120"/>
    </location>
</feature>
<evidence type="ECO:0000256" key="9">
    <source>
        <dbReference type="ARBA" id="ARBA00035120"/>
    </source>
</evidence>
<evidence type="ECO:0000256" key="10">
    <source>
        <dbReference type="ARBA" id="ARBA00035585"/>
    </source>
</evidence>
<evidence type="ECO:0000313" key="13">
    <source>
        <dbReference type="Proteomes" id="UP000503482"/>
    </source>
</evidence>
<proteinExistence type="inferred from homology"/>
<feature type="binding site" evidence="11">
    <location>
        <position position="78"/>
    </location>
    <ligand>
        <name>Na(+)</name>
        <dbReference type="ChEBI" id="CHEBI:29101"/>
        <note>structural</note>
    </ligand>
</feature>
<dbReference type="HAMAP" id="MF_00454">
    <property type="entry name" value="FluC"/>
    <property type="match status" value="1"/>
</dbReference>
<evidence type="ECO:0000256" key="3">
    <source>
        <dbReference type="ARBA" id="ARBA00022519"/>
    </source>
</evidence>
<dbReference type="EMBL" id="CP053840">
    <property type="protein sequence ID" value="QKF68297.1"/>
    <property type="molecule type" value="Genomic_DNA"/>
</dbReference>
<dbReference type="GO" id="GO:0140114">
    <property type="term" value="P:cellular detoxification of fluoride"/>
    <property type="evidence" value="ECO:0007669"/>
    <property type="project" value="UniProtKB-UniRule"/>
</dbReference>
<sequence length="128" mass="13974">MSLNWSMVLAIGLGGFLGSIARAYAVHFTNRFFPLDFPLGVLLVNLIGSFIIGILFAYFSNYTISVNLKAFLTTGFLGALTTYSTFAIESYLLFGTSIYLALINITFNLVGTILAAGGGYKLMHFFIK</sequence>
<feature type="binding site" evidence="11">
    <location>
        <position position="81"/>
    </location>
    <ligand>
        <name>Na(+)</name>
        <dbReference type="ChEBI" id="CHEBI:29101"/>
        <note>structural</note>
    </ligand>
</feature>
<evidence type="ECO:0000256" key="8">
    <source>
        <dbReference type="ARBA" id="ARBA00023303"/>
    </source>
</evidence>
<dbReference type="Pfam" id="PF02537">
    <property type="entry name" value="CRCB"/>
    <property type="match status" value="1"/>
</dbReference>
<keyword evidence="5 11" id="KW-1133">Transmembrane helix</keyword>
<feature type="transmembrane region" description="Helical" evidence="11">
    <location>
        <begin position="39"/>
        <end position="59"/>
    </location>
</feature>
<evidence type="ECO:0000256" key="6">
    <source>
        <dbReference type="ARBA" id="ARBA00023065"/>
    </source>
</evidence>
<evidence type="ECO:0000313" key="12">
    <source>
        <dbReference type="EMBL" id="QKF68297.1"/>
    </source>
</evidence>
<evidence type="ECO:0000256" key="4">
    <source>
        <dbReference type="ARBA" id="ARBA00022692"/>
    </source>
</evidence>
<evidence type="ECO:0000256" key="7">
    <source>
        <dbReference type="ARBA" id="ARBA00023136"/>
    </source>
</evidence>